<dbReference type="Pfam" id="PF00092">
    <property type="entry name" value="VWA"/>
    <property type="match status" value="1"/>
</dbReference>
<name>A0A8W8K165_MAGGI</name>
<proteinExistence type="inferred from homology"/>
<keyword evidence="7" id="KW-1185">Reference proteome</keyword>
<feature type="region of interest" description="Disordered" evidence="3">
    <location>
        <begin position="682"/>
        <end position="702"/>
    </location>
</feature>
<dbReference type="Proteomes" id="UP000005408">
    <property type="component" value="Unassembled WGS sequence"/>
</dbReference>
<dbReference type="InterPro" id="IPR050525">
    <property type="entry name" value="ECM_Assembly_Org"/>
</dbReference>
<reference evidence="6" key="1">
    <citation type="submission" date="2022-08" db="UniProtKB">
        <authorList>
            <consortium name="EnsemblMetazoa"/>
        </authorList>
    </citation>
    <scope>IDENTIFICATION</scope>
    <source>
        <strain evidence="6">05x7-T-G4-1.051#20</strain>
    </source>
</reference>
<feature type="domain" description="VWFA" evidence="5">
    <location>
        <begin position="23"/>
        <end position="197"/>
    </location>
</feature>
<feature type="compositionally biased region" description="Basic and acidic residues" evidence="3">
    <location>
        <begin position="385"/>
        <end position="397"/>
    </location>
</feature>
<sequence>MKFIPIYWFSLASMCLGCSEVADVMFVIDGSENVSTVDFLHEVTFVASIPTQYNVSPNHVRFGVILYGSQVTSKISIVPNIENNQFVNEVTQLKQGGGQPLLFRALTEVRKEFSKNFRDGSKQIAIVIISDKLHNRHAVMREVGYLRKAGVTVLPVGVGQGVQESDLRDLLTFANPIHRINNFSDLYRLSKDIYNSVCRGSQIYETTSLPQPESQTRLQNSIVTVHSYKDGKQRFFIQKDGSSQTNEKGLQIEVPLLREMVEKQPAMRPYFISYSLLDMKDSKDKNQYDFASSTPNTNKKVSGIIINNEIWVQASTPMIKTFPKEKPWTSKTDKPLDDKTSLHWMAKGVKDFKDFLKKLGGGSRKNPDQSSRKYSKSSTLLTSNKRTDLRMKKTEKKEPYNKIKQQYAVRRRHSHMITHKESINDDSYRQTQNKTASRNIARSNTRVVKERTSPHSKTYKQQKKETTTITYTTHSFVQKESNVIYTTETPSKNRNERKSLPTQNNHSLESKLPKNVLTPTNPVYRNSILHEKDETTTARTDYKLLDHSKHNPNADRSVFTDNLSSGRRPVFTLSGTMDSNVFSIGNSLQSSSMKYDIKGGRLSQNGLSPSKIVHEKPQITSNLYSPSNEFYIENGVNSISYKEHFQRLMNPNSRPLETTKSPYSFDGSKLFSAGSLYAPYRNDHQTTDMMTPTTPVTTSSRRHKQPFYLTEQKYDQLIPSITESSTQPAMFDSEQLTTRNSQTFPPNFLALLGISLDNDAAPRARNIKNSPLAPALPQNNAEGYYHPETNVHFYRPAASLPSYRPSPWDEESENYSQNLPLPPYRQSQRHLEFNFRDQNCTKEIYRGDSRFYVESLMSRIEIRPCPPGTIFVSETCGCTKSFPVLEQFDCTPELHLTFDSDFSDMSGKSTVAVNRVSLRNNSAIFNGDGELRVWRFSGGYIGNQLMLKMRFKPTHFYQQEQLLVGNCKKNTTMSYGAMIDIKSREVVMSITTSNGTADIKIHFKMFHWNDMVMIYDGSEFKAILNGQKKVVPLIGNVEERLSPLCIGRCDRADYGFQGSIDNMELLFCVPKVWGSL</sequence>
<dbReference type="PROSITE" id="PS50234">
    <property type="entry name" value="VWFA"/>
    <property type="match status" value="1"/>
</dbReference>
<dbReference type="PANTHER" id="PTHR24020">
    <property type="entry name" value="COLLAGEN ALPHA"/>
    <property type="match status" value="1"/>
</dbReference>
<organism evidence="6 7">
    <name type="scientific">Magallana gigas</name>
    <name type="common">Pacific oyster</name>
    <name type="synonym">Crassostrea gigas</name>
    <dbReference type="NCBI Taxonomy" id="29159"/>
    <lineage>
        <taxon>Eukaryota</taxon>
        <taxon>Metazoa</taxon>
        <taxon>Spiralia</taxon>
        <taxon>Lophotrochozoa</taxon>
        <taxon>Mollusca</taxon>
        <taxon>Bivalvia</taxon>
        <taxon>Autobranchia</taxon>
        <taxon>Pteriomorphia</taxon>
        <taxon>Ostreida</taxon>
        <taxon>Ostreoidea</taxon>
        <taxon>Ostreidae</taxon>
        <taxon>Magallana</taxon>
    </lineage>
</organism>
<keyword evidence="1" id="KW-0379">Hydroxylation</keyword>
<dbReference type="SUPFAM" id="SSF53300">
    <property type="entry name" value="vWA-like"/>
    <property type="match status" value="1"/>
</dbReference>
<dbReference type="CDD" id="cd01450">
    <property type="entry name" value="vWFA_subfamily_ECM"/>
    <property type="match status" value="1"/>
</dbReference>
<feature type="region of interest" description="Disordered" evidence="3">
    <location>
        <begin position="358"/>
        <end position="397"/>
    </location>
</feature>
<evidence type="ECO:0000313" key="7">
    <source>
        <dbReference type="Proteomes" id="UP000005408"/>
    </source>
</evidence>
<feature type="signal peptide" evidence="4">
    <location>
        <begin position="1"/>
        <end position="17"/>
    </location>
</feature>
<evidence type="ECO:0000256" key="2">
    <source>
        <dbReference type="ARBA" id="ARBA00049648"/>
    </source>
</evidence>
<dbReference type="EnsemblMetazoa" id="G21971.1">
    <property type="protein sequence ID" value="G21971.1:cds"/>
    <property type="gene ID" value="G21971"/>
</dbReference>
<dbReference type="InterPro" id="IPR036465">
    <property type="entry name" value="vWFA_dom_sf"/>
</dbReference>
<evidence type="ECO:0000256" key="4">
    <source>
        <dbReference type="SAM" id="SignalP"/>
    </source>
</evidence>
<evidence type="ECO:0000313" key="6">
    <source>
        <dbReference type="EnsemblMetazoa" id="G21971.1:cds"/>
    </source>
</evidence>
<dbReference type="InterPro" id="IPR013320">
    <property type="entry name" value="ConA-like_dom_sf"/>
</dbReference>
<feature type="region of interest" description="Disordered" evidence="3">
    <location>
        <begin position="487"/>
        <end position="521"/>
    </location>
</feature>
<feature type="chain" id="PRO_5036473014" description="VWFA domain-containing protein" evidence="4">
    <location>
        <begin position="18"/>
        <end position="1076"/>
    </location>
</feature>
<dbReference type="Gene3D" id="3.40.50.410">
    <property type="entry name" value="von Willebrand factor, type A domain"/>
    <property type="match status" value="1"/>
</dbReference>
<dbReference type="SMART" id="SM00327">
    <property type="entry name" value="VWA"/>
    <property type="match status" value="1"/>
</dbReference>
<accession>A0A8W8K165</accession>
<dbReference type="AlphaFoldDB" id="A0A8W8K165"/>
<keyword evidence="4" id="KW-0732">Signal</keyword>
<dbReference type="InterPro" id="IPR002035">
    <property type="entry name" value="VWF_A"/>
</dbReference>
<feature type="compositionally biased region" description="Low complexity" evidence="3">
    <location>
        <begin position="687"/>
        <end position="698"/>
    </location>
</feature>
<protein>
    <recommendedName>
        <fullName evidence="5">VWFA domain-containing protein</fullName>
    </recommendedName>
</protein>
<evidence type="ECO:0000256" key="1">
    <source>
        <dbReference type="ARBA" id="ARBA00023278"/>
    </source>
</evidence>
<feature type="region of interest" description="Disordered" evidence="3">
    <location>
        <begin position="445"/>
        <end position="466"/>
    </location>
</feature>
<comment type="similarity">
    <text evidence="2">Belongs to the fibril-associated collagens with interrupted helices (FACIT) family.</text>
</comment>
<dbReference type="SUPFAM" id="SSF49899">
    <property type="entry name" value="Concanavalin A-like lectins/glucanases"/>
    <property type="match status" value="1"/>
</dbReference>
<dbReference type="OMA" id="CGCTKSF"/>
<evidence type="ECO:0000259" key="5">
    <source>
        <dbReference type="PROSITE" id="PS50234"/>
    </source>
</evidence>
<evidence type="ECO:0000256" key="3">
    <source>
        <dbReference type="SAM" id="MobiDB-lite"/>
    </source>
</evidence>
<dbReference type="OrthoDB" id="6118660at2759"/>